<name>A0ABD6AF36_9EURY</name>
<keyword evidence="4" id="KW-0808">Transferase</keyword>
<dbReference type="SUPFAM" id="SSF53756">
    <property type="entry name" value="UDP-Glycosyltransferase/glycogen phosphorylase"/>
    <property type="match status" value="1"/>
</dbReference>
<evidence type="ECO:0000256" key="1">
    <source>
        <dbReference type="SAM" id="MobiDB-lite"/>
    </source>
</evidence>
<protein>
    <submittedName>
        <fullName evidence="4">Glycosyltransferase family 4 protein</fullName>
        <ecNumber evidence="4">2.4.-.-</ecNumber>
    </submittedName>
</protein>
<evidence type="ECO:0000313" key="4">
    <source>
        <dbReference type="EMBL" id="MFC7319184.1"/>
    </source>
</evidence>
<dbReference type="Pfam" id="PF00534">
    <property type="entry name" value="Glycos_transf_1"/>
    <property type="match status" value="1"/>
</dbReference>
<organism evidence="4 5">
    <name type="scientific">Halomarina halobia</name>
    <dbReference type="NCBI Taxonomy" id="3033386"/>
    <lineage>
        <taxon>Archaea</taxon>
        <taxon>Methanobacteriati</taxon>
        <taxon>Methanobacteriota</taxon>
        <taxon>Stenosarchaea group</taxon>
        <taxon>Halobacteria</taxon>
        <taxon>Halobacteriales</taxon>
        <taxon>Natronomonadaceae</taxon>
        <taxon>Halomarina</taxon>
    </lineage>
</organism>
<evidence type="ECO:0000313" key="5">
    <source>
        <dbReference type="Proteomes" id="UP001596547"/>
    </source>
</evidence>
<dbReference type="GeneID" id="79318006"/>
<feature type="domain" description="Glycosyl transferase family 1" evidence="2">
    <location>
        <begin position="196"/>
        <end position="348"/>
    </location>
</feature>
<proteinExistence type="predicted"/>
<dbReference type="InterPro" id="IPR001296">
    <property type="entry name" value="Glyco_trans_1"/>
</dbReference>
<comment type="caution">
    <text evidence="4">The sequence shown here is derived from an EMBL/GenBank/DDBJ whole genome shotgun (WGS) entry which is preliminary data.</text>
</comment>
<accession>A0ABD6AF36</accession>
<evidence type="ECO:0000259" key="3">
    <source>
        <dbReference type="Pfam" id="PF13579"/>
    </source>
</evidence>
<evidence type="ECO:0000259" key="2">
    <source>
        <dbReference type="Pfam" id="PF00534"/>
    </source>
</evidence>
<dbReference type="AlphaFoldDB" id="A0ABD6AF36"/>
<dbReference type="Pfam" id="PF13579">
    <property type="entry name" value="Glyco_trans_4_4"/>
    <property type="match status" value="1"/>
</dbReference>
<keyword evidence="5" id="KW-1185">Reference proteome</keyword>
<dbReference type="RefSeq" id="WP_276306774.1">
    <property type="nucleotide sequence ID" value="NZ_CP119994.1"/>
</dbReference>
<dbReference type="Proteomes" id="UP001596547">
    <property type="component" value="Unassembled WGS sequence"/>
</dbReference>
<dbReference type="PANTHER" id="PTHR12526">
    <property type="entry name" value="GLYCOSYLTRANSFERASE"/>
    <property type="match status" value="1"/>
</dbReference>
<dbReference type="GO" id="GO:0016757">
    <property type="term" value="F:glycosyltransferase activity"/>
    <property type="evidence" value="ECO:0007669"/>
    <property type="project" value="UniProtKB-KW"/>
</dbReference>
<dbReference type="CDD" id="cd03801">
    <property type="entry name" value="GT4_PimA-like"/>
    <property type="match status" value="1"/>
</dbReference>
<dbReference type="EC" id="2.4.-.-" evidence="4"/>
<dbReference type="Gene3D" id="3.40.50.2000">
    <property type="entry name" value="Glycogen Phosphorylase B"/>
    <property type="match status" value="2"/>
</dbReference>
<keyword evidence="4" id="KW-0328">Glycosyltransferase</keyword>
<dbReference type="EMBL" id="JBHTBF010000004">
    <property type="protein sequence ID" value="MFC7319184.1"/>
    <property type="molecule type" value="Genomic_DNA"/>
</dbReference>
<feature type="region of interest" description="Disordered" evidence="1">
    <location>
        <begin position="1"/>
        <end position="24"/>
    </location>
</feature>
<dbReference type="InterPro" id="IPR028098">
    <property type="entry name" value="Glyco_trans_4-like_N"/>
</dbReference>
<feature type="domain" description="Glycosyltransferase subfamily 4-like N-terminal" evidence="3">
    <location>
        <begin position="52"/>
        <end position="182"/>
    </location>
</feature>
<gene>
    <name evidence="4" type="ORF">ACFQPE_20660</name>
</gene>
<reference evidence="4 5" key="1">
    <citation type="journal article" date="2019" name="Int. J. Syst. Evol. Microbiol.">
        <title>The Global Catalogue of Microorganisms (GCM) 10K type strain sequencing project: providing services to taxonomists for standard genome sequencing and annotation.</title>
        <authorList>
            <consortium name="The Broad Institute Genomics Platform"/>
            <consortium name="The Broad Institute Genome Sequencing Center for Infectious Disease"/>
            <person name="Wu L."/>
            <person name="Ma J."/>
        </authorList>
    </citation>
    <scope>NUCLEOTIDE SEQUENCE [LARGE SCALE GENOMIC DNA]</scope>
    <source>
        <strain evidence="4 5">PSR21</strain>
    </source>
</reference>
<sequence>MSQRASPDSRAAGRARPASDDREHASSVLVVTDFTRNLSKIERHVGPLAETADVTMVCITGDGELDGIDYRTVPSLGARPLGLALMLVAALYEAWRGDYDAVASFSLLPHGCIALAVGTAFGIPAHLGIIGIDLDVHARSRYGAVVRWLIRRFDAISVPGTAFRDQLVGMGVPRGRIEVLANPIDVGTYHPNPDAEADYDLIWVGRFDAEKDPLLFVEALAELRESGREVTAVMLGDGPLQDAAERRVRERGLRVDLPGWVDDPVAYYWRSRAFVLTSERDALPLTLVEAMATGLGCVVPAVGNVPDVARDGETALVLEEMTAGTLAAALDRLLADDELCARLGENAAGVADRYSYEAAAEDWVRILETLGVR</sequence>